<name>A0AAU9VGY1_9FIRM</name>
<dbReference type="Pfam" id="PF13730">
    <property type="entry name" value="HTH_36"/>
    <property type="match status" value="1"/>
</dbReference>
<organism evidence="2 4">
    <name type="scientific">Erysipelothrix amsterdamensis</name>
    <dbReference type="NCBI Taxonomy" id="2929157"/>
    <lineage>
        <taxon>Bacteria</taxon>
        <taxon>Bacillati</taxon>
        <taxon>Bacillota</taxon>
        <taxon>Erysipelotrichia</taxon>
        <taxon>Erysipelotrichales</taxon>
        <taxon>Erysipelotrichaceae</taxon>
        <taxon>Erysipelothrix</taxon>
    </lineage>
</organism>
<evidence type="ECO:0000313" key="3">
    <source>
        <dbReference type="Proteomes" id="UP001154095"/>
    </source>
</evidence>
<protein>
    <submittedName>
        <fullName evidence="2">Helix-turn-helix domain-containing protein</fullName>
    </submittedName>
</protein>
<dbReference type="Gene3D" id="1.10.10.10">
    <property type="entry name" value="Winged helix-like DNA-binding domain superfamily/Winged helix DNA-binding domain"/>
    <property type="match status" value="1"/>
</dbReference>
<dbReference type="AlphaFoldDB" id="A0AAU9VGY1"/>
<gene>
    <name evidence="2" type="ORF">ERYAMS2_00980</name>
    <name evidence="1" type="ORF">ERYAMS_00686</name>
</gene>
<dbReference type="RefSeq" id="WP_254006323.1">
    <property type="nucleotide sequence ID" value="NZ_OW659477.1"/>
</dbReference>
<accession>A0AAU9VGY1</accession>
<dbReference type="Proteomes" id="UP001154095">
    <property type="component" value="Chromosome"/>
</dbReference>
<dbReference type="EMBL" id="OW659477">
    <property type="protein sequence ID" value="CAH2761982.1"/>
    <property type="molecule type" value="Genomic_DNA"/>
</dbReference>
<evidence type="ECO:0000313" key="2">
    <source>
        <dbReference type="EMBL" id="CAH2761982.1"/>
    </source>
</evidence>
<reference evidence="2" key="1">
    <citation type="submission" date="2022-04" db="EMBL/GenBank/DDBJ databases">
        <authorList>
            <person name="Forde T."/>
        </authorList>
    </citation>
    <scope>NUCLEOTIDE SEQUENCE</scope>
    <source>
        <strain evidence="2">A18Y016a</strain>
        <strain evidence="1">A18Y020d</strain>
    </source>
</reference>
<proteinExistence type="predicted"/>
<keyword evidence="3" id="KW-1185">Reference proteome</keyword>
<sequence length="287" mass="33959">MNIEHPNFYSIIPAHVRYDSRLNDSDKILYSEITALTQKNGQCWASNQYFASLYNVSKDTISRRINKLAKLGYITVQIVYKENSKEIDKRVIQVEIMTHDPIGKIADTYPQKCGEGTRKSEDTPIRKIVVDNNTSNEYYKINNNPYSPHEVFEMFWKLYPKRQDKKKAKTKLIQIIQKKPELAQTIISDLERRVNCQDWKKADGKYIPLPTTYLNGERWEDEIKDFKNYDKSMSSKRYHAFEIKQPTYSNDCKIEKNVDQVKRNIMDLIHRRNVNSQKEKENECDII</sequence>
<evidence type="ECO:0000313" key="1">
    <source>
        <dbReference type="EMBL" id="CAH2761971.1"/>
    </source>
</evidence>
<dbReference type="Proteomes" id="UP001154111">
    <property type="component" value="Chromosome"/>
</dbReference>
<dbReference type="InterPro" id="IPR036388">
    <property type="entry name" value="WH-like_DNA-bd_sf"/>
</dbReference>
<evidence type="ECO:0000313" key="4">
    <source>
        <dbReference type="Proteomes" id="UP001154111"/>
    </source>
</evidence>
<dbReference type="EMBL" id="OW659496">
    <property type="protein sequence ID" value="CAH2761971.1"/>
    <property type="molecule type" value="Genomic_DNA"/>
</dbReference>